<sequence length="506" mass="55682">MTSQHVHESGPHPSDEGDESVEELLRGAHVRLLALDSLNPEIAGALRYARVVAESLVFAYALDRPTSVRILTDRDVERVGIEALGAAAYANLMRVPVEHDEVPFEDGVRLHTVYGDSHFVASQALYLSEAVRQAGGEPLPDDGALVVVPSRHNFVYYPIADGSVVDGLNRLATYALGAYEDSGRAALSPRVYWWHRGRLTSLTVIDPDTRTFSFDLPPQLLALVKGLTRLDHSGRLPTRMASQAPQDAELARFTAELIDGLAQDETRLGEAFGAAVALAHARCADDPQAAHVGTWYAWATALQLGCARFTGAEPQECHLGDGLVASLPALRAEPPAEARGWLDALYLAVVCRKMDRIRRLCEVPLERLREDDSVDEYVLHWIDTLRTYLSNGPMDNSVQALTATMKTSMPDAVTHAPKDFINQIDYQPFALFHRLITGDQAGFATTLTQALKDHADFWGESTAPRAHVALGPLAMACLAFDWDIPFDRQQAHLPAYLLNRERIEDI</sequence>
<evidence type="ECO:0000313" key="2">
    <source>
        <dbReference type="EMBL" id="MFC4961277.1"/>
    </source>
</evidence>
<organism evidence="2 3">
    <name type="scientific">Streptomyces mauvecolor</name>
    <dbReference type="NCBI Taxonomy" id="58345"/>
    <lineage>
        <taxon>Bacteria</taxon>
        <taxon>Bacillati</taxon>
        <taxon>Actinomycetota</taxon>
        <taxon>Actinomycetes</taxon>
        <taxon>Kitasatosporales</taxon>
        <taxon>Streptomycetaceae</taxon>
        <taxon>Streptomyces</taxon>
    </lineage>
</organism>
<dbReference type="InterPro" id="IPR029074">
    <property type="entry name" value="Imm49"/>
</dbReference>
<dbReference type="EMBL" id="JBHSIZ010000045">
    <property type="protein sequence ID" value="MFC4961277.1"/>
    <property type="molecule type" value="Genomic_DNA"/>
</dbReference>
<accession>A0ABV9UYQ4</accession>
<protein>
    <submittedName>
        <fullName evidence="2">Immunity 49 family protein</fullName>
    </submittedName>
</protein>
<feature type="region of interest" description="Disordered" evidence="1">
    <location>
        <begin position="1"/>
        <end position="20"/>
    </location>
</feature>
<gene>
    <name evidence="2" type="ORF">ACFPFX_33805</name>
</gene>
<proteinExistence type="predicted"/>
<keyword evidence="3" id="KW-1185">Reference proteome</keyword>
<comment type="caution">
    <text evidence="2">The sequence shown here is derived from an EMBL/GenBank/DDBJ whole genome shotgun (WGS) entry which is preliminary data.</text>
</comment>
<dbReference type="RefSeq" id="WP_344377858.1">
    <property type="nucleotide sequence ID" value="NZ_BAAASQ010000019.1"/>
</dbReference>
<name>A0ABV9UYQ4_9ACTN</name>
<evidence type="ECO:0000313" key="3">
    <source>
        <dbReference type="Proteomes" id="UP001595834"/>
    </source>
</evidence>
<dbReference type="Pfam" id="PF15575">
    <property type="entry name" value="Imm49"/>
    <property type="match status" value="1"/>
</dbReference>
<evidence type="ECO:0000256" key="1">
    <source>
        <dbReference type="SAM" id="MobiDB-lite"/>
    </source>
</evidence>
<reference evidence="3" key="1">
    <citation type="journal article" date="2019" name="Int. J. Syst. Evol. Microbiol.">
        <title>The Global Catalogue of Microorganisms (GCM) 10K type strain sequencing project: providing services to taxonomists for standard genome sequencing and annotation.</title>
        <authorList>
            <consortium name="The Broad Institute Genomics Platform"/>
            <consortium name="The Broad Institute Genome Sequencing Center for Infectious Disease"/>
            <person name="Wu L."/>
            <person name="Ma J."/>
        </authorList>
    </citation>
    <scope>NUCLEOTIDE SEQUENCE [LARGE SCALE GENOMIC DNA]</scope>
    <source>
        <strain evidence="3">CCM 7224</strain>
    </source>
</reference>
<dbReference type="Proteomes" id="UP001595834">
    <property type="component" value="Unassembled WGS sequence"/>
</dbReference>
<feature type="compositionally biased region" description="Basic and acidic residues" evidence="1">
    <location>
        <begin position="1"/>
        <end position="15"/>
    </location>
</feature>